<evidence type="ECO:0000313" key="4">
    <source>
        <dbReference type="Proteomes" id="UP000299102"/>
    </source>
</evidence>
<dbReference type="OrthoDB" id="8191541at2759"/>
<feature type="region of interest" description="Disordered" evidence="1">
    <location>
        <begin position="63"/>
        <end position="83"/>
    </location>
</feature>
<comment type="caution">
    <text evidence="3">The sequence shown here is derived from an EMBL/GenBank/DDBJ whole genome shotgun (WGS) entry which is preliminary data.</text>
</comment>
<dbReference type="Proteomes" id="UP000299102">
    <property type="component" value="Unassembled WGS sequence"/>
</dbReference>
<feature type="region of interest" description="Disordered" evidence="1">
    <location>
        <begin position="1"/>
        <end position="38"/>
    </location>
</feature>
<evidence type="ECO:0000259" key="2">
    <source>
        <dbReference type="Pfam" id="PF13843"/>
    </source>
</evidence>
<name>A0A4C1SM35_EUMVA</name>
<evidence type="ECO:0000256" key="1">
    <source>
        <dbReference type="SAM" id="MobiDB-lite"/>
    </source>
</evidence>
<dbReference type="InterPro" id="IPR029526">
    <property type="entry name" value="PGBD"/>
</dbReference>
<evidence type="ECO:0000313" key="3">
    <source>
        <dbReference type="EMBL" id="GBP03273.1"/>
    </source>
</evidence>
<dbReference type="PANTHER" id="PTHR46599">
    <property type="entry name" value="PIGGYBAC TRANSPOSABLE ELEMENT-DERIVED PROTEIN 4"/>
    <property type="match status" value="1"/>
</dbReference>
<dbReference type="PANTHER" id="PTHR46599:SF3">
    <property type="entry name" value="PIGGYBAC TRANSPOSABLE ELEMENT-DERIVED PROTEIN 4"/>
    <property type="match status" value="1"/>
</dbReference>
<dbReference type="AlphaFoldDB" id="A0A4C1SM35"/>
<feature type="compositionally biased region" description="Acidic residues" evidence="1">
    <location>
        <begin position="69"/>
        <end position="83"/>
    </location>
</feature>
<feature type="domain" description="PiggyBac transposable element-derived protein" evidence="2">
    <location>
        <begin position="190"/>
        <end position="257"/>
    </location>
</feature>
<reference evidence="3 4" key="1">
    <citation type="journal article" date="2019" name="Commun. Biol.">
        <title>The bagworm genome reveals a unique fibroin gene that provides high tensile strength.</title>
        <authorList>
            <person name="Kono N."/>
            <person name="Nakamura H."/>
            <person name="Ohtoshi R."/>
            <person name="Tomita M."/>
            <person name="Numata K."/>
            <person name="Arakawa K."/>
        </authorList>
    </citation>
    <scope>NUCLEOTIDE SEQUENCE [LARGE SCALE GENOMIC DNA]</scope>
</reference>
<dbReference type="STRING" id="151549.A0A4C1SM35"/>
<keyword evidence="4" id="KW-1185">Reference proteome</keyword>
<dbReference type="EMBL" id="BGZK01000009">
    <property type="protein sequence ID" value="GBP03273.1"/>
    <property type="molecule type" value="Genomic_DNA"/>
</dbReference>
<organism evidence="3 4">
    <name type="scientific">Eumeta variegata</name>
    <name type="common">Bagworm moth</name>
    <name type="synonym">Eumeta japonica</name>
    <dbReference type="NCBI Taxonomy" id="151549"/>
    <lineage>
        <taxon>Eukaryota</taxon>
        <taxon>Metazoa</taxon>
        <taxon>Ecdysozoa</taxon>
        <taxon>Arthropoda</taxon>
        <taxon>Hexapoda</taxon>
        <taxon>Insecta</taxon>
        <taxon>Pterygota</taxon>
        <taxon>Neoptera</taxon>
        <taxon>Endopterygota</taxon>
        <taxon>Lepidoptera</taxon>
        <taxon>Glossata</taxon>
        <taxon>Ditrysia</taxon>
        <taxon>Tineoidea</taxon>
        <taxon>Psychidae</taxon>
        <taxon>Oiketicinae</taxon>
        <taxon>Eumeta</taxon>
    </lineage>
</organism>
<accession>A0A4C1SM35</accession>
<protein>
    <recommendedName>
        <fullName evidence="2">PiggyBac transposable element-derived protein domain-containing protein</fullName>
    </recommendedName>
</protein>
<feature type="compositionally biased region" description="Acidic residues" evidence="1">
    <location>
        <begin position="29"/>
        <end position="38"/>
    </location>
</feature>
<sequence>MSQRDQNISRWLEECDSDSEDQRDVPEIPNEDCSDIEDVPVDHVIDGECQSDSDIDVDELNEDVNNLPVDDDDLPVDDDASSDDDVPLARYRNYFGKNRFRWSSQAPVSRSRTLQHNIVCQPPGLKRNFRYVLNRNTVPIDIWQLFFTDDMLEVIVKHTNEKIRKIRPNYRIQTCIQDLDVVELKAFIDGTGREIYRCTMSKNRFETLLNCLRFDDASTRDERRSTDKAAPISELFDKLIQNCKEVCSIGSYTCIDEIGAYEHSKAKQLTLVGTLKNKREVPPQFCLAVIGSWLFDFGFTSDATLVSYVPKHNKAVLVLSSMHHAPTIDPQNKSQK</sequence>
<dbReference type="Pfam" id="PF13843">
    <property type="entry name" value="DDE_Tnp_1_7"/>
    <property type="match status" value="1"/>
</dbReference>
<gene>
    <name evidence="3" type="ORF">EVAR_2684_1</name>
</gene>
<proteinExistence type="predicted"/>